<organism evidence="3 4">
    <name type="scientific">Candidatus Giovannonibacteria bacterium GW2011_GWB1_47_6b</name>
    <dbReference type="NCBI Taxonomy" id="1618655"/>
    <lineage>
        <taxon>Bacteria</taxon>
        <taxon>Candidatus Giovannoniibacteriota</taxon>
    </lineage>
</organism>
<sequence>MFGTMKAMKSVFRTIFFISAVFIIGQPFVVSADVLDQRQKFFVDTTYDVSKRSEVTATLRKISPQFYFYIEDDWWNGLNAQDANAVLASLSQLAVTFERDVYPSLTGLFGYENTPGIDRDARITVLIHPMREDVRGYVNTADGFSRLETARSNEREMIYFNGTYVTSSFAVSYLAHEFMHLIYLNQKQILRGVDDDIWIQEAFSELAPLVTKNREQEEQEYLAKRMRDFITNPRDSLTEWRNTSVDYGVVSVFFEYVREQYGLKVLQDAESSGKKGIDALNEALVKNGFKDTFADVFQNWALALFLNDCSYGKQFCLTAEAVQQLRVAPYTSFLPAFGTSELSFSSQTKEWAGNWYKISGGPKGQMEFVFDGNSQVRFKVPYLLEKASGGTYEQGVMTIDSSQHGTLVIPRFGDDVTALILMPFVEGRNTGFNSTTPSYFFSWRISIVPSATQDSGTAEDLNSQIQSLLSQIARLRSQLAALQSGLPAPAGQVSCQSLQNNLFFGMKDSNEVRCLQQQLKEAAVYPEGFITGNFGQLTLAAVIRFQEKYSAEILAPLGLTQGTGYVGPATRAKLNQLFVQ</sequence>
<proteinExistence type="predicted"/>
<comment type="caution">
    <text evidence="3">The sequence shown here is derived from an EMBL/GenBank/DDBJ whole genome shotgun (WGS) entry which is preliminary data.</text>
</comment>
<accession>A0A0G1T5B4</accession>
<dbReference type="AlphaFoldDB" id="A0A0G1T5B4"/>
<dbReference type="InterPro" id="IPR002477">
    <property type="entry name" value="Peptidoglycan-bd-like"/>
</dbReference>
<evidence type="ECO:0000313" key="3">
    <source>
        <dbReference type="EMBL" id="KKU76927.1"/>
    </source>
</evidence>
<keyword evidence="1" id="KW-0175">Coiled coil</keyword>
<gene>
    <name evidence="3" type="ORF">UY02_C0010G0014</name>
</gene>
<dbReference type="InterPro" id="IPR036365">
    <property type="entry name" value="PGBD-like_sf"/>
</dbReference>
<feature type="coiled-coil region" evidence="1">
    <location>
        <begin position="458"/>
        <end position="485"/>
    </location>
</feature>
<dbReference type="Gene3D" id="1.10.101.10">
    <property type="entry name" value="PGBD-like superfamily/PGBD"/>
    <property type="match status" value="1"/>
</dbReference>
<dbReference type="InterPro" id="IPR036366">
    <property type="entry name" value="PGBDSf"/>
</dbReference>
<reference evidence="3 4" key="1">
    <citation type="journal article" date="2015" name="Nature">
        <title>rRNA introns, odd ribosomes, and small enigmatic genomes across a large radiation of phyla.</title>
        <authorList>
            <person name="Brown C.T."/>
            <person name="Hug L.A."/>
            <person name="Thomas B.C."/>
            <person name="Sharon I."/>
            <person name="Castelle C.J."/>
            <person name="Singh A."/>
            <person name="Wilkins M.J."/>
            <person name="Williams K.H."/>
            <person name="Banfield J.F."/>
        </authorList>
    </citation>
    <scope>NUCLEOTIDE SEQUENCE [LARGE SCALE GENOMIC DNA]</scope>
</reference>
<dbReference type="EMBL" id="LCOK01000010">
    <property type="protein sequence ID" value="KKU76927.1"/>
    <property type="molecule type" value="Genomic_DNA"/>
</dbReference>
<evidence type="ECO:0000256" key="1">
    <source>
        <dbReference type="SAM" id="Coils"/>
    </source>
</evidence>
<dbReference type="SUPFAM" id="SSF47090">
    <property type="entry name" value="PGBD-like"/>
    <property type="match status" value="1"/>
</dbReference>
<evidence type="ECO:0000259" key="2">
    <source>
        <dbReference type="Pfam" id="PF01471"/>
    </source>
</evidence>
<feature type="domain" description="Peptidoglycan binding-like" evidence="2">
    <location>
        <begin position="509"/>
        <end position="574"/>
    </location>
</feature>
<dbReference type="Pfam" id="PF01471">
    <property type="entry name" value="PG_binding_1"/>
    <property type="match status" value="1"/>
</dbReference>
<protein>
    <recommendedName>
        <fullName evidence="2">Peptidoglycan binding-like domain-containing protein</fullName>
    </recommendedName>
</protein>
<evidence type="ECO:0000313" key="4">
    <source>
        <dbReference type="Proteomes" id="UP000034682"/>
    </source>
</evidence>
<name>A0A0G1T5B4_9BACT</name>
<dbReference type="Proteomes" id="UP000034682">
    <property type="component" value="Unassembled WGS sequence"/>
</dbReference>